<feature type="compositionally biased region" description="Low complexity" evidence="12">
    <location>
        <begin position="104"/>
        <end position="114"/>
    </location>
</feature>
<feature type="binding site" evidence="8">
    <location>
        <position position="173"/>
    </location>
    <ligand>
        <name>ATP</name>
        <dbReference type="ChEBI" id="CHEBI:30616"/>
    </ligand>
</feature>
<evidence type="ECO:0000256" key="1">
    <source>
        <dbReference type="ARBA" id="ARBA00006583"/>
    </source>
</evidence>
<evidence type="ECO:0000256" key="8">
    <source>
        <dbReference type="HAMAP-Rule" id="MF_00377"/>
    </source>
</evidence>
<dbReference type="InterPro" id="IPR001957">
    <property type="entry name" value="Chromosome_initiator_DnaA"/>
</dbReference>
<evidence type="ECO:0000313" key="16">
    <source>
        <dbReference type="Proteomes" id="UP000292958"/>
    </source>
</evidence>
<keyword evidence="5 8" id="KW-0067">ATP-binding</keyword>
<dbReference type="CDD" id="cd06571">
    <property type="entry name" value="Bac_DnaA_C"/>
    <property type="match status" value="1"/>
</dbReference>
<keyword evidence="6 8" id="KW-0446">Lipid-binding</keyword>
<comment type="similarity">
    <text evidence="1 8 11">Belongs to the DnaA family.</text>
</comment>
<dbReference type="GO" id="GO:0005886">
    <property type="term" value="C:plasma membrane"/>
    <property type="evidence" value="ECO:0007669"/>
    <property type="project" value="TreeGrafter"/>
</dbReference>
<evidence type="ECO:0000256" key="2">
    <source>
        <dbReference type="ARBA" id="ARBA00022490"/>
    </source>
</evidence>
<dbReference type="InterPro" id="IPR024633">
    <property type="entry name" value="DnaA_N_dom"/>
</dbReference>
<dbReference type="SMART" id="SM00382">
    <property type="entry name" value="AAA"/>
    <property type="match status" value="1"/>
</dbReference>
<evidence type="ECO:0000256" key="4">
    <source>
        <dbReference type="ARBA" id="ARBA00022741"/>
    </source>
</evidence>
<evidence type="ECO:0000256" key="10">
    <source>
        <dbReference type="RuleBase" id="RU000577"/>
    </source>
</evidence>
<dbReference type="InterPro" id="IPR018312">
    <property type="entry name" value="Chromosome_initiator_DnaA_CS"/>
</dbReference>
<feature type="region of interest" description="Domain IV, binds dsDNA" evidence="8">
    <location>
        <begin position="343"/>
        <end position="462"/>
    </location>
</feature>
<dbReference type="GO" id="GO:0005737">
    <property type="term" value="C:cytoplasm"/>
    <property type="evidence" value="ECO:0007669"/>
    <property type="project" value="UniProtKB-SubCell"/>
</dbReference>
<gene>
    <name evidence="8" type="primary">dnaA</name>
    <name evidence="15" type="ORF">BDD14_6637</name>
</gene>
<dbReference type="GO" id="GO:0006275">
    <property type="term" value="P:regulation of DNA replication"/>
    <property type="evidence" value="ECO:0007669"/>
    <property type="project" value="UniProtKB-UniRule"/>
</dbReference>
<keyword evidence="4 8" id="KW-0547">Nucleotide-binding</keyword>
<comment type="subcellular location">
    <subcellularLocation>
        <location evidence="8">Cytoplasm</location>
    </subcellularLocation>
</comment>
<dbReference type="Pfam" id="PF00308">
    <property type="entry name" value="Bac_DnaA"/>
    <property type="match status" value="1"/>
</dbReference>
<feature type="region of interest" description="Disordered" evidence="12">
    <location>
        <begin position="95"/>
        <end position="128"/>
    </location>
</feature>
<dbReference type="Gene3D" id="3.30.300.180">
    <property type="match status" value="1"/>
</dbReference>
<dbReference type="InterPro" id="IPR013159">
    <property type="entry name" value="DnaA_C"/>
</dbReference>
<dbReference type="EMBL" id="SHKW01000008">
    <property type="protein sequence ID" value="RZU29043.1"/>
    <property type="molecule type" value="Genomic_DNA"/>
</dbReference>
<keyword evidence="2 8" id="KW-0963">Cytoplasm</keyword>
<dbReference type="PANTHER" id="PTHR30050">
    <property type="entry name" value="CHROMOSOMAL REPLICATION INITIATOR PROTEIN DNAA"/>
    <property type="match status" value="1"/>
</dbReference>
<name>A0A4Q7XZQ2_9BACT</name>
<dbReference type="FunFam" id="3.40.50.300:FF:000668">
    <property type="entry name" value="Chromosomal replication initiator protein DnaA"/>
    <property type="match status" value="1"/>
</dbReference>
<dbReference type="PRINTS" id="PR00051">
    <property type="entry name" value="DNAA"/>
</dbReference>
<evidence type="ECO:0000256" key="9">
    <source>
        <dbReference type="NCBIfam" id="TIGR00362"/>
    </source>
</evidence>
<evidence type="ECO:0000259" key="13">
    <source>
        <dbReference type="SMART" id="SM00382"/>
    </source>
</evidence>
<comment type="subunit">
    <text evidence="8">Oligomerizes as a right-handed, spiral filament on DNA at oriC.</text>
</comment>
<dbReference type="HAMAP" id="MF_00377">
    <property type="entry name" value="DnaA_bact"/>
    <property type="match status" value="1"/>
</dbReference>
<dbReference type="Pfam" id="PF11638">
    <property type="entry name" value="DnaA_N"/>
    <property type="match status" value="1"/>
</dbReference>
<evidence type="ECO:0000259" key="14">
    <source>
        <dbReference type="SMART" id="SM00760"/>
    </source>
</evidence>
<evidence type="ECO:0000256" key="5">
    <source>
        <dbReference type="ARBA" id="ARBA00022840"/>
    </source>
</evidence>
<feature type="region of interest" description="Domain III, AAA+ region" evidence="8">
    <location>
        <begin position="126"/>
        <end position="342"/>
    </location>
</feature>
<feature type="domain" description="AAA+ ATPase" evidence="13">
    <location>
        <begin position="159"/>
        <end position="345"/>
    </location>
</feature>
<feature type="binding site" evidence="8">
    <location>
        <position position="170"/>
    </location>
    <ligand>
        <name>ATP</name>
        <dbReference type="ChEBI" id="CHEBI:30616"/>
    </ligand>
</feature>
<protein>
    <recommendedName>
        <fullName evidence="8 9">Chromosomal replication initiator protein DnaA</fullName>
    </recommendedName>
</protein>
<evidence type="ECO:0000313" key="15">
    <source>
        <dbReference type="EMBL" id="RZU29043.1"/>
    </source>
</evidence>
<dbReference type="InterPro" id="IPR020591">
    <property type="entry name" value="Chromosome_initiator_DnaA-like"/>
</dbReference>
<feature type="binding site" evidence="8">
    <location>
        <position position="172"/>
    </location>
    <ligand>
        <name>ATP</name>
        <dbReference type="ChEBI" id="CHEBI:30616"/>
    </ligand>
</feature>
<accession>A0A4Q7XZQ2</accession>
<feature type="region of interest" description="Domain I, interacts with DnaA modulators" evidence="8">
    <location>
        <begin position="1"/>
        <end position="105"/>
    </location>
</feature>
<keyword evidence="16" id="KW-1185">Reference proteome</keyword>
<evidence type="ECO:0000256" key="6">
    <source>
        <dbReference type="ARBA" id="ARBA00023121"/>
    </source>
</evidence>
<comment type="function">
    <text evidence="8 10">Plays an essential role in the initiation and regulation of chromosomal replication. ATP-DnaA binds to the origin of replication (oriC) to initiate formation of the DNA replication initiation complex once per cell cycle. Binds the DnaA box (a 9 base pair repeat at the origin) and separates the double-stranded (ds)DNA. Forms a right-handed helical filament on oriC DNA; dsDNA binds to the exterior of the filament while single-stranded (ss)DNA is stabiized in the filament's interior. The ATP-DnaA-oriC complex binds and stabilizes one strand of the AT-rich DNA unwinding element (DUE), permitting loading of DNA polymerase. After initiation quickly degrades to an ADP-DnaA complex that is not apt for DNA replication. Binds acidic phospholipids.</text>
</comment>
<dbReference type="Pfam" id="PF08299">
    <property type="entry name" value="Bac_DnaA_C"/>
    <property type="match status" value="1"/>
</dbReference>
<keyword evidence="7 8" id="KW-0238">DNA-binding</keyword>
<proteinExistence type="inferred from homology"/>
<feature type="domain" description="Chromosomal replication initiator DnaA C-terminal" evidence="14">
    <location>
        <begin position="370"/>
        <end position="438"/>
    </location>
</feature>
<dbReference type="OrthoDB" id="9807019at2"/>
<dbReference type="Proteomes" id="UP000292958">
    <property type="component" value="Unassembled WGS sequence"/>
</dbReference>
<dbReference type="InterPro" id="IPR013317">
    <property type="entry name" value="DnaA_dom"/>
</dbReference>
<evidence type="ECO:0000256" key="3">
    <source>
        <dbReference type="ARBA" id="ARBA00022705"/>
    </source>
</evidence>
<dbReference type="Gene3D" id="3.40.50.300">
    <property type="entry name" value="P-loop containing nucleotide triphosphate hydrolases"/>
    <property type="match status" value="1"/>
</dbReference>
<dbReference type="SMART" id="SM00760">
    <property type="entry name" value="Bac_DnaA_C"/>
    <property type="match status" value="1"/>
</dbReference>
<sequence>MEKELEGTTAASRLQSVSLNDWVRILEILREKIPRQSFDTWLKPTRFIGFEGKSLLVRVPSVDFLYIKDRYTDLLQESLLRLKLDCEIVFVPSDSEEAKENERQSQPTPSSPRSSKSKRPESGPAELNPQYSFDSFVVGDGSKFAFTAAHAIVERPGLTYNPLFLYGGSGTGKTHLLHAIGNEFTWKHPRASVLYATGEKFVSEMIESLRDKTMRVFRQRVRTVDVLLMDDIQFLSGKTRLQEEFLHTFDALLQRKRQVVIACDQSPRELTGLDEKLHSRLEAGLVADLQVPNFETRVGILHKKAAQEKITLPTDVALFIATHARANTRELEGALTRLIAWSSSQGLSVNIETAQTCLKHLLGTRAKMLKIGTVATAVAKHYHLPVTALKQEKSRSLAEPRHLAMYLAQQLTHASLSEIGRYFGGRHHTTVLYSIHKIEKLIKVDPIMRDTVEVLSTSLGHN</sequence>
<feature type="binding site" evidence="8">
    <location>
        <position position="174"/>
    </location>
    <ligand>
        <name>ATP</name>
        <dbReference type="ChEBI" id="CHEBI:30616"/>
    </ligand>
</feature>
<dbReference type="GO" id="GO:0005524">
    <property type="term" value="F:ATP binding"/>
    <property type="evidence" value="ECO:0007669"/>
    <property type="project" value="UniProtKB-UniRule"/>
</dbReference>
<dbReference type="Gene3D" id="1.10.8.60">
    <property type="match status" value="1"/>
</dbReference>
<evidence type="ECO:0000256" key="11">
    <source>
        <dbReference type="RuleBase" id="RU004227"/>
    </source>
</evidence>
<dbReference type="InterPro" id="IPR003593">
    <property type="entry name" value="AAA+_ATPase"/>
</dbReference>
<dbReference type="SUPFAM" id="SSF48295">
    <property type="entry name" value="TrpR-like"/>
    <property type="match status" value="1"/>
</dbReference>
<keyword evidence="3 8" id="KW-0235">DNA replication</keyword>
<comment type="caution">
    <text evidence="8">Lacks conserved residue(s) required for the propagation of feature annotation.</text>
</comment>
<evidence type="ECO:0000256" key="7">
    <source>
        <dbReference type="ARBA" id="ARBA00023125"/>
    </source>
</evidence>
<dbReference type="InterPro" id="IPR038454">
    <property type="entry name" value="DnaA_N_sf"/>
</dbReference>
<dbReference type="GO" id="GO:0008289">
    <property type="term" value="F:lipid binding"/>
    <property type="evidence" value="ECO:0007669"/>
    <property type="project" value="UniProtKB-KW"/>
</dbReference>
<dbReference type="SUPFAM" id="SSF52540">
    <property type="entry name" value="P-loop containing nucleoside triphosphate hydrolases"/>
    <property type="match status" value="1"/>
</dbReference>
<dbReference type="PANTHER" id="PTHR30050:SF2">
    <property type="entry name" value="CHROMOSOMAL REPLICATION INITIATOR PROTEIN DNAA"/>
    <property type="match status" value="1"/>
</dbReference>
<dbReference type="InterPro" id="IPR010921">
    <property type="entry name" value="Trp_repressor/repl_initiator"/>
</dbReference>
<dbReference type="AlphaFoldDB" id="A0A4Q7XZQ2"/>
<reference evidence="15 16" key="1">
    <citation type="submission" date="2019-02" db="EMBL/GenBank/DDBJ databases">
        <title>Genomic Encyclopedia of Archaeal and Bacterial Type Strains, Phase II (KMG-II): from individual species to whole genera.</title>
        <authorList>
            <person name="Goeker M."/>
        </authorList>
    </citation>
    <scope>NUCLEOTIDE SEQUENCE [LARGE SCALE GENOMIC DNA]</scope>
    <source>
        <strain evidence="15 16">DSM 18101</strain>
    </source>
</reference>
<dbReference type="PROSITE" id="PS01008">
    <property type="entry name" value="DNAA"/>
    <property type="match status" value="1"/>
</dbReference>
<dbReference type="GO" id="GO:0006270">
    <property type="term" value="P:DNA replication initiation"/>
    <property type="evidence" value="ECO:0007669"/>
    <property type="project" value="UniProtKB-UniRule"/>
</dbReference>
<organism evidence="15 16">
    <name type="scientific">Edaphobacter modestus</name>
    <dbReference type="NCBI Taxonomy" id="388466"/>
    <lineage>
        <taxon>Bacteria</taxon>
        <taxon>Pseudomonadati</taxon>
        <taxon>Acidobacteriota</taxon>
        <taxon>Terriglobia</taxon>
        <taxon>Terriglobales</taxon>
        <taxon>Acidobacteriaceae</taxon>
        <taxon>Edaphobacter</taxon>
    </lineage>
</organism>
<dbReference type="NCBIfam" id="TIGR00362">
    <property type="entry name" value="DnaA"/>
    <property type="match status" value="1"/>
</dbReference>
<comment type="domain">
    <text evidence="8">Domain I is involved in oligomerization and binding regulators, domain II is flexibile and of varying length in different bacteria, domain III forms the AAA+ region, while domain IV binds dsDNA.</text>
</comment>
<dbReference type="RefSeq" id="WP_130425498.1">
    <property type="nucleotide sequence ID" value="NZ_SHKW01000008.1"/>
</dbReference>
<evidence type="ECO:0000256" key="12">
    <source>
        <dbReference type="SAM" id="MobiDB-lite"/>
    </source>
</evidence>
<dbReference type="CDD" id="cd00009">
    <property type="entry name" value="AAA"/>
    <property type="match status" value="1"/>
</dbReference>
<dbReference type="InterPro" id="IPR027417">
    <property type="entry name" value="P-loop_NTPase"/>
</dbReference>
<comment type="caution">
    <text evidence="15">The sequence shown here is derived from an EMBL/GenBank/DDBJ whole genome shotgun (WGS) entry which is preliminary data.</text>
</comment>
<dbReference type="GO" id="GO:0003688">
    <property type="term" value="F:DNA replication origin binding"/>
    <property type="evidence" value="ECO:0007669"/>
    <property type="project" value="UniProtKB-UniRule"/>
</dbReference>
<dbReference type="Gene3D" id="1.10.1750.10">
    <property type="match status" value="1"/>
</dbReference>